<dbReference type="InterPro" id="IPR006162">
    <property type="entry name" value="Ppantetheine_attach_site"/>
</dbReference>
<evidence type="ECO:0000256" key="3">
    <source>
        <dbReference type="ARBA" id="ARBA00022679"/>
    </source>
</evidence>
<dbReference type="SUPFAM" id="SSF52151">
    <property type="entry name" value="FabD/lysophospholipase-like"/>
    <property type="match status" value="2"/>
</dbReference>
<comment type="caution">
    <text evidence="10">The sequence shown here is derived from an EMBL/GenBank/DDBJ whole genome shotgun (WGS) entry which is preliminary data.</text>
</comment>
<evidence type="ECO:0000256" key="4">
    <source>
        <dbReference type="ARBA" id="ARBA00023315"/>
    </source>
</evidence>
<dbReference type="SMART" id="SM00825">
    <property type="entry name" value="PKS_KS"/>
    <property type="match status" value="2"/>
</dbReference>
<dbReference type="InterPro" id="IPR009081">
    <property type="entry name" value="PP-bd_ACP"/>
</dbReference>
<dbReference type="InterPro" id="IPR055123">
    <property type="entry name" value="SpnB-like_Rossmann"/>
</dbReference>
<dbReference type="InterPro" id="IPR020841">
    <property type="entry name" value="PKS_Beta-ketoAc_synthase_dom"/>
</dbReference>
<dbReference type="InterPro" id="IPR036736">
    <property type="entry name" value="ACP-like_sf"/>
</dbReference>
<protein>
    <submittedName>
        <fullName evidence="10">SDR family NAD(P)-dependent oxidoreductase</fullName>
    </submittedName>
</protein>
<name>A0ABS2JIG0_9ACTN</name>
<dbReference type="InterPro" id="IPR049552">
    <property type="entry name" value="PKS_DH_N"/>
</dbReference>
<dbReference type="InterPro" id="IPR057326">
    <property type="entry name" value="KR_dom"/>
</dbReference>
<evidence type="ECO:0000256" key="6">
    <source>
        <dbReference type="SAM" id="MobiDB-lite"/>
    </source>
</evidence>
<evidence type="ECO:0000313" key="10">
    <source>
        <dbReference type="EMBL" id="MBM7086280.1"/>
    </source>
</evidence>
<feature type="region of interest" description="Disordered" evidence="6">
    <location>
        <begin position="847"/>
        <end position="880"/>
    </location>
</feature>
<dbReference type="Pfam" id="PF21089">
    <property type="entry name" value="PKS_DH_N"/>
    <property type="match status" value="1"/>
</dbReference>
<dbReference type="Pfam" id="PF00698">
    <property type="entry name" value="Acyl_transf_1"/>
    <property type="match status" value="2"/>
</dbReference>
<evidence type="ECO:0000256" key="1">
    <source>
        <dbReference type="ARBA" id="ARBA00022450"/>
    </source>
</evidence>
<dbReference type="PANTHER" id="PTHR43775:SF51">
    <property type="entry name" value="INACTIVE PHENOLPHTHIOCEROL SYNTHESIS POLYKETIDE SYNTHASE TYPE I PKS1-RELATED"/>
    <property type="match status" value="1"/>
</dbReference>
<dbReference type="InterPro" id="IPR020806">
    <property type="entry name" value="PKS_PP-bd"/>
</dbReference>
<dbReference type="SUPFAM" id="SSF51735">
    <property type="entry name" value="NAD(P)-binding Rossmann-fold domains"/>
    <property type="match status" value="2"/>
</dbReference>
<dbReference type="Pfam" id="PF02801">
    <property type="entry name" value="Ketoacyl-synt_C"/>
    <property type="match status" value="2"/>
</dbReference>
<dbReference type="InterPro" id="IPR049551">
    <property type="entry name" value="PKS_DH_C"/>
</dbReference>
<dbReference type="InterPro" id="IPR014030">
    <property type="entry name" value="Ketoacyl_synth_N"/>
</dbReference>
<dbReference type="InterPro" id="IPR016039">
    <property type="entry name" value="Thiolase-like"/>
</dbReference>
<dbReference type="InterPro" id="IPR001227">
    <property type="entry name" value="Ac_transferase_dom_sf"/>
</dbReference>
<dbReference type="Gene3D" id="3.40.47.10">
    <property type="match status" value="3"/>
</dbReference>
<dbReference type="InterPro" id="IPR018201">
    <property type="entry name" value="Ketoacyl_synth_AS"/>
</dbReference>
<dbReference type="InterPro" id="IPR016036">
    <property type="entry name" value="Malonyl_transacylase_ACP-bd"/>
</dbReference>
<dbReference type="SUPFAM" id="SSF47336">
    <property type="entry name" value="ACP-like"/>
    <property type="match status" value="2"/>
</dbReference>
<dbReference type="SMART" id="SM01294">
    <property type="entry name" value="PKS_PP_betabranch"/>
    <property type="match status" value="1"/>
</dbReference>
<feature type="domain" description="Ketosynthase family 3 (KS3)" evidence="8">
    <location>
        <begin position="981"/>
        <end position="1405"/>
    </location>
</feature>
<dbReference type="InterPro" id="IPR020807">
    <property type="entry name" value="PKS_DH"/>
</dbReference>
<dbReference type="InterPro" id="IPR049900">
    <property type="entry name" value="PKS_mFAS_DH"/>
</dbReference>
<dbReference type="Gene3D" id="3.40.366.10">
    <property type="entry name" value="Malonyl-Coenzyme A Acyl Carrier Protein, domain 2"/>
    <property type="match status" value="2"/>
</dbReference>
<accession>A0ABS2JIG0</accession>
<keyword evidence="2" id="KW-0597">Phosphoprotein</keyword>
<dbReference type="CDD" id="cd08956">
    <property type="entry name" value="KR_3_FAS_SDR_x"/>
    <property type="match status" value="1"/>
</dbReference>
<keyword evidence="11" id="KW-1185">Reference proteome</keyword>
<dbReference type="PROSITE" id="PS50075">
    <property type="entry name" value="CARRIER"/>
    <property type="match status" value="2"/>
</dbReference>
<feature type="domain" description="Ketosynthase family 3 (KS3)" evidence="8">
    <location>
        <begin position="1"/>
        <end position="398"/>
    </location>
</feature>
<dbReference type="InterPro" id="IPR013968">
    <property type="entry name" value="PKS_KR"/>
</dbReference>
<dbReference type="PROSITE" id="PS52004">
    <property type="entry name" value="KS3_2"/>
    <property type="match status" value="2"/>
</dbReference>
<feature type="active site" description="Proton acceptor; for dehydratase activity" evidence="5">
    <location>
        <position position="1906"/>
    </location>
</feature>
<evidence type="ECO:0000259" key="7">
    <source>
        <dbReference type="PROSITE" id="PS50075"/>
    </source>
</evidence>
<feature type="compositionally biased region" description="Low complexity" evidence="6">
    <location>
        <begin position="853"/>
        <end position="876"/>
    </location>
</feature>
<dbReference type="Proteomes" id="UP000809587">
    <property type="component" value="Unassembled WGS sequence"/>
</dbReference>
<feature type="active site" description="Proton donor; for dehydratase activity" evidence="5">
    <location>
        <position position="2070"/>
    </location>
</feature>
<dbReference type="EMBL" id="JAFEUO010000009">
    <property type="protein sequence ID" value="MBM7086280.1"/>
    <property type="molecule type" value="Genomic_DNA"/>
</dbReference>
<feature type="domain" description="Carrier" evidence="7">
    <location>
        <begin position="2608"/>
        <end position="2683"/>
    </location>
</feature>
<dbReference type="Pfam" id="PF08659">
    <property type="entry name" value="KR"/>
    <property type="match status" value="1"/>
</dbReference>
<dbReference type="PROSITE" id="PS00606">
    <property type="entry name" value="KS3_1"/>
    <property type="match status" value="1"/>
</dbReference>
<dbReference type="SMART" id="SM00826">
    <property type="entry name" value="PKS_DH"/>
    <property type="match status" value="1"/>
</dbReference>
<dbReference type="SUPFAM" id="SSF55048">
    <property type="entry name" value="Probable ACP-binding domain of malonyl-CoA ACP transacylase"/>
    <property type="match status" value="2"/>
</dbReference>
<dbReference type="CDD" id="cd00833">
    <property type="entry name" value="PKS"/>
    <property type="match status" value="2"/>
</dbReference>
<evidence type="ECO:0000313" key="11">
    <source>
        <dbReference type="Proteomes" id="UP000809587"/>
    </source>
</evidence>
<dbReference type="Pfam" id="PF22953">
    <property type="entry name" value="SpnB_Rossmann"/>
    <property type="match status" value="1"/>
</dbReference>
<dbReference type="PROSITE" id="PS52019">
    <property type="entry name" value="PKS_MFAS_DH"/>
    <property type="match status" value="1"/>
</dbReference>
<dbReference type="InterPro" id="IPR014031">
    <property type="entry name" value="Ketoacyl_synth_C"/>
</dbReference>
<dbReference type="SMART" id="SM00822">
    <property type="entry name" value="PKS_KR"/>
    <property type="match status" value="1"/>
</dbReference>
<dbReference type="PROSITE" id="PS00012">
    <property type="entry name" value="PHOSPHOPANTETHEINE"/>
    <property type="match status" value="2"/>
</dbReference>
<dbReference type="Gene3D" id="3.30.70.3290">
    <property type="match status" value="2"/>
</dbReference>
<feature type="domain" description="PKS/mFAS DH" evidence="9">
    <location>
        <begin position="1874"/>
        <end position="2149"/>
    </location>
</feature>
<gene>
    <name evidence="10" type="ORF">JQN84_27510</name>
</gene>
<feature type="region of interest" description="C-terminal hotdog fold" evidence="5">
    <location>
        <begin position="2009"/>
        <end position="2149"/>
    </location>
</feature>
<dbReference type="Pfam" id="PF16197">
    <property type="entry name" value="KAsynt_C_assoc"/>
    <property type="match status" value="2"/>
</dbReference>
<dbReference type="Gene3D" id="1.10.1200.10">
    <property type="entry name" value="ACP-like"/>
    <property type="match status" value="2"/>
</dbReference>
<dbReference type="SMART" id="SM00827">
    <property type="entry name" value="PKS_AT"/>
    <property type="match status" value="2"/>
</dbReference>
<dbReference type="InterPro" id="IPR036291">
    <property type="entry name" value="NAD(P)-bd_dom_sf"/>
</dbReference>
<evidence type="ECO:0000256" key="2">
    <source>
        <dbReference type="ARBA" id="ARBA00022553"/>
    </source>
</evidence>
<dbReference type="Pfam" id="PF14765">
    <property type="entry name" value="PS-DH"/>
    <property type="match status" value="1"/>
</dbReference>
<dbReference type="Gene3D" id="3.40.50.720">
    <property type="entry name" value="NAD(P)-binding Rossmann-like Domain"/>
    <property type="match status" value="1"/>
</dbReference>
<keyword evidence="3" id="KW-0808">Transferase</keyword>
<reference evidence="10 11" key="1">
    <citation type="submission" date="2021-02" db="EMBL/GenBank/DDBJ databases">
        <authorList>
            <person name="Lee D.-H."/>
        </authorList>
    </citation>
    <scope>NUCLEOTIDE SEQUENCE [LARGE SCALE GENOMIC DNA]</scope>
    <source>
        <strain evidence="10 11">MMS20-R2-29</strain>
    </source>
</reference>
<feature type="domain" description="Carrier" evidence="7">
    <location>
        <begin position="888"/>
        <end position="963"/>
    </location>
</feature>
<keyword evidence="4" id="KW-0012">Acyltransferase</keyword>
<dbReference type="Pfam" id="PF00109">
    <property type="entry name" value="ketoacyl-synt"/>
    <property type="match status" value="3"/>
</dbReference>
<keyword evidence="1" id="KW-0596">Phosphopantetheine</keyword>
<dbReference type="SMART" id="SM00823">
    <property type="entry name" value="PKS_PP"/>
    <property type="match status" value="2"/>
</dbReference>
<evidence type="ECO:0000259" key="9">
    <source>
        <dbReference type="PROSITE" id="PS52019"/>
    </source>
</evidence>
<dbReference type="SUPFAM" id="SSF53901">
    <property type="entry name" value="Thiolase-like"/>
    <property type="match status" value="2"/>
</dbReference>
<dbReference type="InterPro" id="IPR050091">
    <property type="entry name" value="PKS_NRPS_Biosynth_Enz"/>
</dbReference>
<dbReference type="InterPro" id="IPR032821">
    <property type="entry name" value="PKS_assoc"/>
</dbReference>
<sequence>MSCRLPAAADPGAFWALLRAGASGLSTGTDGRRRGRLDQVGDFDAEFFAVSPREAAAMDPQQRLVLELAWEALEDAATAPETLRGSDTAVFVGALRDDYANLLYRQGTGAVTAHTMAGLNRGVIANRVSYFLDLHGPSVTVDAAQASSLVAVHLACESLRSGESGMAIAAGVTLDLLAEQAVVQERFGALSPDGESYAFDARANGFVPGEGGAVVVLKPLDRAEADGDRIYGVIRGSAVNHGGAAPSLTVPDADAQAEVLREAYRRAGVEPGEVQYVEAHGTGTPLGDPIEATALGDALGRGRPAAQTLRIGSAKTNVGHLEAAAGIVGLLKVLLSLVHRELPPHRNFTRPNPAIPFHELGIEVQRELTPWPHPQRRLIAGVSSFGMGGTNCHVVVAAAPPAPDVARPDGDPAPAPVAWVLSARNRAALSAQADRLGSAVAADDPDIVDVGWTLATGRARFAHRAVVLGDDSGELRERLAALAAGRPASGLVTATARPGALGIVFTGQGSQRAGMGRQLYARFPRYAAAFDEVCAHLDRHLDRPLAEVIASGEDLDETGFTQPALFAVEVALYRLVESWGVRPARLVGHSIGELAAAHVAGVLSVADATTLVAARGRLMQALPAGGAMVAVQAGEQEVAALLEPYRDVAGIAAVNGPEAVVVSGTAQAVDAVSAELAGLGRRSRRLTVSHAFHSPLMQPMLADFRAVVATLELRPPRIPVVSTVLGRPLDAAEATDPGYWVDQVRRPVRFLDAVRAVEADGVTTYLELGPDAVCAALVDAAVVDRAGSTAVAALRAGRDETRTLLDAVARVFVTGAAEVDWAAVHGRHDARRIALPTYPFQRERHWLRDGDSPAPADAAPATAARQPTAPAPALAASTVGRVPPADPAALTELLQTHVNAVLGADAGRHLALEQTFRDLGFDSLMAVELRDALSAATGLALPSGLLFDRPTPGELIDHLLTRLDPAGEPTVDVPQAPTDPVEPIAVIGMACRYPGGVSSPEELWQLVADGTDAVAGFPTDRGWPEHLSADPDGTPPGTVDQGGFLYDAALFDADFFGISPREALAMDPQQRLLLETAWEALERAGLDPRSVRGSRTGVFVGGTTLDYGPRMHHAADEVAGHVLTGSTSSLMSGRIAYQLGLLGPALTIDTACSSSLVALHTAVRSLRSGESSMALAGGAAVMSGPGMFAEFSRQGGLAPDGRSKPFAAAADGTSWAEGVGMLVVERLSDARRHGHPVLAVIRGTAVNSDGPSNGLTAPHGPSQERVIRAALADARLAPADIDAVEAHGTGTRLGDPIEAEALLATYGRDRDGTGPVLLGSLKSNIGHTQAAAGVGGLIKMVQAMRHGTLPRTLHVDRPTPHVDWSAGTVELLTTARPWPRTGRPRRAAVSSFGISGTNAHVVIEEGEPWPEPPPQAPGPFPVPWAVSGRDRAALTDQARRLRARVAGTPGVDPASVARSLATTRTAFEERAVVLGTGRTELLAGLDALIEGRPHRSVLVGTARRADRTAFVFTGQGAQRLGMGRELHTAAPVFAAAFDAVCAAFAPHLDRPLRDVVFAAPGTADADRLHHTAYTQPALFAVEVALTRLLEHHGLVPDLVAGHSIGELAAAHVAGVWSLDDAARLVAARGRAMQAARTGGAMAAIEAGEAELRPDLAGWGDAVSIAAVNGPRAVVISGDGEAVADVTTRWAAQGRRTRTLAVSHAFHSAHMDAVLDEFRVTARRVTYHPPRIPFVSTVTGGLVTDGDLAAADYWVGQIRDTVRFADATRALRDAGAGLFVEVGPDAALTPLVHDCLPDEPVAVVPVLRRDLAETGTFVAALGQAHVAGATVDLSALTPDAGTVELPTYAFQRTRFWLAGDPTPDPRGLGLDRGGHPLLGAGTTVAGRDELVLVGRLSLAEQPWLAGHVVGGAVLLPAAALVELAVAAGLRCGVPQLDELTLEVPLRLDRPVRVQVVVAAPGPDGTRDVGIYAADETTGPAGTDWTRHASGALSPAGEAPPTPVAWPPAGAVAEAGDDAYPELAALGYDYGPAFRGLRARWRHGADRYAEISLPAELRDEAARYALHPALLDAALHALVLDRAPGDAGRLINLPFVWAGVQVHATGATDVRVRITDADGDAATVELAEVTGRPVATVRALTLRAAPADRLAADPGGRLHVLEWPAVAAPAGDVPSWVEITDDPGPARNTPFAVVRPGGDDPGPREPYATTARVLRLVQDWLADPELLDTRLAVVTRHAVSTGPGEGIGDLDAAPVWGLLRSAQAEHPGRFVLVDLDDRGDDLLGVALATGEPQVAVRAGQLRVPRLTPLADPGPTPPVPFPGADGTVWIVGGTGGLGALLARHLVATHGVRRLVLSSRRGPDSPGAAELSAALTDAGAEVRIVAADATDRDHLLRVRDDIPADHPLTTIVHTAGVLADATVQALTPEQIDTVLRPKVTAARHLHELTRGQPVTLVLFSSVSGLLGTPGQANYAAANAYLDALAAYRRAAGSPAVSLAWGLWDASAGMGARLTDADVGRWHRAGVTPLSPQAGLALFDAAVARTDHALLVPAGIVTRAHGSADDTVAAVLRGRTRPGQPARPAATAGRVAGGAAQGLAAEITALAEEDRQPRVRELVRQLTARALGHPDGSRIDPDRPFKDLGLDSLGSVELRNQLGEATQLRLPATVVFDHPSVGALTRYLLDRLTNTTNTTTAVTRTTTHTTDEPIAIIGMGCHYPGNANTPDELWHLITTTTDAITTFPTNRGW</sequence>
<dbReference type="PANTHER" id="PTHR43775">
    <property type="entry name" value="FATTY ACID SYNTHASE"/>
    <property type="match status" value="1"/>
</dbReference>
<dbReference type="InterPro" id="IPR042104">
    <property type="entry name" value="PKS_dehydratase_sf"/>
</dbReference>
<evidence type="ECO:0000256" key="5">
    <source>
        <dbReference type="PROSITE-ProRule" id="PRU01363"/>
    </source>
</evidence>
<feature type="non-terminal residue" evidence="10">
    <location>
        <position position="2744"/>
    </location>
</feature>
<dbReference type="Pfam" id="PF00550">
    <property type="entry name" value="PP-binding"/>
    <property type="match status" value="2"/>
</dbReference>
<proteinExistence type="predicted"/>
<evidence type="ECO:0000259" key="8">
    <source>
        <dbReference type="PROSITE" id="PS52004"/>
    </source>
</evidence>
<feature type="region of interest" description="N-terminal hotdog fold" evidence="5">
    <location>
        <begin position="1874"/>
        <end position="1998"/>
    </location>
</feature>
<dbReference type="InterPro" id="IPR016035">
    <property type="entry name" value="Acyl_Trfase/lysoPLipase"/>
</dbReference>
<dbReference type="InterPro" id="IPR014043">
    <property type="entry name" value="Acyl_transferase_dom"/>
</dbReference>
<organism evidence="10 11">
    <name type="scientific">Micromonospora humidisoli</name>
    <dbReference type="NCBI Taxonomy" id="2807622"/>
    <lineage>
        <taxon>Bacteria</taxon>
        <taxon>Bacillati</taxon>
        <taxon>Actinomycetota</taxon>
        <taxon>Actinomycetes</taxon>
        <taxon>Micromonosporales</taxon>
        <taxon>Micromonosporaceae</taxon>
        <taxon>Micromonospora</taxon>
    </lineage>
</organism>
<dbReference type="Gene3D" id="3.10.129.110">
    <property type="entry name" value="Polyketide synthase dehydratase"/>
    <property type="match status" value="1"/>
</dbReference>